<dbReference type="Gene3D" id="2.60.210.10">
    <property type="entry name" value="Apoptosis, Tumor Necrosis Factor Receptor Associated Protein 2, Chain A"/>
    <property type="match status" value="1"/>
</dbReference>
<proteinExistence type="inferred from homology"/>
<dbReference type="EnsemblPlants" id="HORVU.MOREX.r3.7HG0724460.1">
    <property type="protein sequence ID" value="HORVU.MOREX.r3.7HG0724460.1.CDS1"/>
    <property type="gene ID" value="HORVU.MOREX.r3.7HG0724460"/>
</dbReference>
<protein>
    <recommendedName>
        <fullName evidence="3">BTB domain-containing protein</fullName>
    </recommendedName>
</protein>
<dbReference type="SUPFAM" id="SSF49599">
    <property type="entry name" value="TRAF domain-like"/>
    <property type="match status" value="1"/>
</dbReference>
<dbReference type="PANTHER" id="PTHR26379">
    <property type="entry name" value="BTB/POZ AND MATH DOMAIN-CONTAINING PROTEIN 1"/>
    <property type="match status" value="1"/>
</dbReference>
<dbReference type="InterPro" id="IPR045005">
    <property type="entry name" value="BPM1-6"/>
</dbReference>
<comment type="similarity">
    <text evidence="2">Belongs to the Tdpoz family.</text>
</comment>
<dbReference type="AlphaFoldDB" id="A0A8I6YHH7"/>
<dbReference type="InterPro" id="IPR008974">
    <property type="entry name" value="TRAF-like"/>
</dbReference>
<dbReference type="GO" id="GO:0016567">
    <property type="term" value="P:protein ubiquitination"/>
    <property type="evidence" value="ECO:0007669"/>
    <property type="project" value="InterPro"/>
</dbReference>
<dbReference type="CDD" id="cd18280">
    <property type="entry name" value="BTB_POZ_BPM_plant"/>
    <property type="match status" value="1"/>
</dbReference>
<comment type="pathway">
    <text evidence="1">Protein modification; protein ubiquitination.</text>
</comment>
<evidence type="ECO:0000256" key="1">
    <source>
        <dbReference type="ARBA" id="ARBA00004906"/>
    </source>
</evidence>
<dbReference type="InterPro" id="IPR011333">
    <property type="entry name" value="SKP1/BTB/POZ_sf"/>
</dbReference>
<reference evidence="4" key="3">
    <citation type="submission" date="2022-01" db="UniProtKB">
        <authorList>
            <consortium name="EnsemblPlants"/>
        </authorList>
    </citation>
    <scope>IDENTIFICATION</scope>
    <source>
        <strain evidence="4">subsp. vulgare</strain>
    </source>
</reference>
<feature type="domain" description="BTB" evidence="3">
    <location>
        <begin position="184"/>
        <end position="247"/>
    </location>
</feature>
<dbReference type="Gene3D" id="1.25.40.420">
    <property type="match status" value="1"/>
</dbReference>
<dbReference type="PANTHER" id="PTHR26379:SF435">
    <property type="entry name" value="BTB DOMAIN-CONTAINING PROTEIN"/>
    <property type="match status" value="1"/>
</dbReference>
<evidence type="ECO:0000259" key="3">
    <source>
        <dbReference type="PROSITE" id="PS50097"/>
    </source>
</evidence>
<evidence type="ECO:0000256" key="2">
    <source>
        <dbReference type="ARBA" id="ARBA00010846"/>
    </source>
</evidence>
<name>A0A8I6YHH7_HORVV</name>
<reference evidence="5" key="1">
    <citation type="journal article" date="2012" name="Nature">
        <title>A physical, genetic and functional sequence assembly of the barley genome.</title>
        <authorList>
            <consortium name="The International Barley Genome Sequencing Consortium"/>
            <person name="Mayer K.F."/>
            <person name="Waugh R."/>
            <person name="Brown J.W."/>
            <person name="Schulman A."/>
            <person name="Langridge P."/>
            <person name="Platzer M."/>
            <person name="Fincher G.B."/>
            <person name="Muehlbauer G.J."/>
            <person name="Sato K."/>
            <person name="Close T.J."/>
            <person name="Wise R.P."/>
            <person name="Stein N."/>
        </authorList>
    </citation>
    <scope>NUCLEOTIDE SEQUENCE [LARGE SCALE GENOMIC DNA]</scope>
    <source>
        <strain evidence="5">cv. Morex</strain>
    </source>
</reference>
<evidence type="ECO:0000313" key="5">
    <source>
        <dbReference type="Proteomes" id="UP000011116"/>
    </source>
</evidence>
<dbReference type="PROSITE" id="PS50097">
    <property type="entry name" value="BTB"/>
    <property type="match status" value="1"/>
</dbReference>
<accession>A0A8I6YHH7</accession>
<dbReference type="InterPro" id="IPR002083">
    <property type="entry name" value="MATH/TRAF_dom"/>
</dbReference>
<dbReference type="SMART" id="SM00225">
    <property type="entry name" value="BTB"/>
    <property type="match status" value="1"/>
</dbReference>
<dbReference type="CDD" id="cd00121">
    <property type="entry name" value="MATH"/>
    <property type="match status" value="1"/>
</dbReference>
<sequence>MASTRTNLTDVVRSVQLLRVNGYCMTKTMDSLEGCIKSRWNVCGYDWEIRLYSAGLPGHHAMYLSWIAVELFFLGEARTRNVKATFSCRLVDPRGKLKPSEERSHAGKFRSQQDTSRPILLIERSALEKSGYLRDDSFTVQCAITVLKDIPDLPATISVRGITEVPSSNLHRHLGEILESGTGADVTFIVSGESFAAHKAILAARSPVLMAEFFGEMKEKRTGRAEVKDMKAAAFKAMLHFVYTDTVPELADEKTETVTAMAQHLLAAADRYGLDRLKLICEGRLSGGISVDTAATTLALAEQHNCSLLKAQCLEFIVRTPATLGSVMATDGYQHLEASCPSVLRELLKSARGRKRSFFSS</sequence>
<keyword evidence="5" id="KW-1185">Reference proteome</keyword>
<dbReference type="SMR" id="A0A8I6YHH7"/>
<reference evidence="4" key="2">
    <citation type="submission" date="2020-10" db="EMBL/GenBank/DDBJ databases">
        <authorList>
            <person name="Scholz U."/>
            <person name="Mascher M."/>
            <person name="Fiebig A."/>
        </authorList>
    </citation>
    <scope>NUCLEOTIDE SEQUENCE [LARGE SCALE GENOMIC DNA]</scope>
    <source>
        <strain evidence="4">cv. Morex</strain>
    </source>
</reference>
<dbReference type="Proteomes" id="UP000011116">
    <property type="component" value="Chromosome 7H"/>
</dbReference>
<dbReference type="Pfam" id="PF24570">
    <property type="entry name" value="BACK_BPM_SPOP"/>
    <property type="match status" value="1"/>
</dbReference>
<organism evidence="4 5">
    <name type="scientific">Hordeum vulgare subsp. vulgare</name>
    <name type="common">Domesticated barley</name>
    <dbReference type="NCBI Taxonomy" id="112509"/>
    <lineage>
        <taxon>Eukaryota</taxon>
        <taxon>Viridiplantae</taxon>
        <taxon>Streptophyta</taxon>
        <taxon>Embryophyta</taxon>
        <taxon>Tracheophyta</taxon>
        <taxon>Spermatophyta</taxon>
        <taxon>Magnoliopsida</taxon>
        <taxon>Liliopsida</taxon>
        <taxon>Poales</taxon>
        <taxon>Poaceae</taxon>
        <taxon>BOP clade</taxon>
        <taxon>Pooideae</taxon>
        <taxon>Triticodae</taxon>
        <taxon>Triticeae</taxon>
        <taxon>Hordeinae</taxon>
        <taxon>Hordeum</taxon>
    </lineage>
</organism>
<dbReference type="Gene3D" id="3.30.710.10">
    <property type="entry name" value="Potassium Channel Kv1.1, Chain A"/>
    <property type="match status" value="1"/>
</dbReference>
<dbReference type="InterPro" id="IPR000210">
    <property type="entry name" value="BTB/POZ_dom"/>
</dbReference>
<dbReference type="Gramene" id="HORVU.MOREX.r3.7HG0724460.1">
    <property type="protein sequence ID" value="HORVU.MOREX.r3.7HG0724460.1.CDS1"/>
    <property type="gene ID" value="HORVU.MOREX.r3.7HG0724460"/>
</dbReference>
<dbReference type="Gramene" id="HORVU.MOREX.r2.7HG0600790.1">
    <property type="protein sequence ID" value="HORVU.MOREX.r2.7HG0600790.1.CDS.1"/>
    <property type="gene ID" value="HORVU.MOREX.r2.7HG0600790"/>
</dbReference>
<dbReference type="Pfam" id="PF00651">
    <property type="entry name" value="BTB"/>
    <property type="match status" value="1"/>
</dbReference>
<dbReference type="InterPro" id="IPR056423">
    <property type="entry name" value="BACK_BPM_SPOP"/>
</dbReference>
<dbReference type="Pfam" id="PF22486">
    <property type="entry name" value="MATH_2"/>
    <property type="match status" value="1"/>
</dbReference>
<dbReference type="SUPFAM" id="SSF54695">
    <property type="entry name" value="POZ domain"/>
    <property type="match status" value="1"/>
</dbReference>
<evidence type="ECO:0000313" key="4">
    <source>
        <dbReference type="EnsemblPlants" id="HORVU.MOREX.r3.7HG0724460.1.CDS1"/>
    </source>
</evidence>